<protein>
    <submittedName>
        <fullName evidence="1">Uncharacterized protein</fullName>
    </submittedName>
</protein>
<evidence type="ECO:0000313" key="1">
    <source>
        <dbReference type="EMBL" id="KAJ8629203.1"/>
    </source>
</evidence>
<gene>
    <name evidence="1" type="ORF">MRB53_022526</name>
</gene>
<accession>A0ACC2L831</accession>
<evidence type="ECO:0000313" key="2">
    <source>
        <dbReference type="Proteomes" id="UP001234297"/>
    </source>
</evidence>
<keyword evidence="2" id="KW-1185">Reference proteome</keyword>
<sequence length="192" mass="21745">MELSCNIVAVLVRWLWLFFFIHATLLMWLVVGSITTKDLANATDALALRAFKHQLRSNSLSAWNDSLPLCQWQGITCGRRHSQRVVAMNLTGFQLVGPLSPFIANLTFLRVIDLSRNKLHGQIPREFGRLSRLRYLNLSANSVGGETPTNLTHCWRLIAIDFYRNKLTGRIPVELGSLSRLSRLRLSSNSLT</sequence>
<dbReference type="EMBL" id="CM056815">
    <property type="protein sequence ID" value="KAJ8629203.1"/>
    <property type="molecule type" value="Genomic_DNA"/>
</dbReference>
<name>A0ACC2L831_PERAE</name>
<reference evidence="1 2" key="1">
    <citation type="journal article" date="2022" name="Hortic Res">
        <title>A haplotype resolved chromosomal level avocado genome allows analysis of novel avocado genes.</title>
        <authorList>
            <person name="Nath O."/>
            <person name="Fletcher S.J."/>
            <person name="Hayward A."/>
            <person name="Shaw L.M."/>
            <person name="Masouleh A.K."/>
            <person name="Furtado A."/>
            <person name="Henry R.J."/>
            <person name="Mitter N."/>
        </authorList>
    </citation>
    <scope>NUCLEOTIDE SEQUENCE [LARGE SCALE GENOMIC DNA]</scope>
    <source>
        <strain evidence="2">cv. Hass</strain>
    </source>
</reference>
<comment type="caution">
    <text evidence="1">The sequence shown here is derived from an EMBL/GenBank/DDBJ whole genome shotgun (WGS) entry which is preliminary data.</text>
</comment>
<organism evidence="1 2">
    <name type="scientific">Persea americana</name>
    <name type="common">Avocado</name>
    <dbReference type="NCBI Taxonomy" id="3435"/>
    <lineage>
        <taxon>Eukaryota</taxon>
        <taxon>Viridiplantae</taxon>
        <taxon>Streptophyta</taxon>
        <taxon>Embryophyta</taxon>
        <taxon>Tracheophyta</taxon>
        <taxon>Spermatophyta</taxon>
        <taxon>Magnoliopsida</taxon>
        <taxon>Magnoliidae</taxon>
        <taxon>Laurales</taxon>
        <taxon>Lauraceae</taxon>
        <taxon>Persea</taxon>
    </lineage>
</organism>
<dbReference type="Proteomes" id="UP001234297">
    <property type="component" value="Chromosome 7"/>
</dbReference>
<proteinExistence type="predicted"/>